<evidence type="ECO:0000256" key="1">
    <source>
        <dbReference type="SAM" id="MobiDB-lite"/>
    </source>
</evidence>
<protein>
    <submittedName>
        <fullName evidence="2">Uncharacterized protein</fullName>
    </submittedName>
</protein>
<organism evidence="2 3">
    <name type="scientific">Candidatus Shapirobacteria bacterium CG03_land_8_20_14_0_80_40_19</name>
    <dbReference type="NCBI Taxonomy" id="1974880"/>
    <lineage>
        <taxon>Bacteria</taxon>
        <taxon>Candidatus Shapironibacteriota</taxon>
    </lineage>
</organism>
<proteinExistence type="predicted"/>
<reference evidence="3" key="1">
    <citation type="submission" date="2017-09" db="EMBL/GenBank/DDBJ databases">
        <title>Depth-based differentiation of microbial function through sediment-hosted aquifers and enrichment of novel symbionts in the deep terrestrial subsurface.</title>
        <authorList>
            <person name="Probst A.J."/>
            <person name="Ladd B."/>
            <person name="Jarett J.K."/>
            <person name="Geller-Mcgrath D.E."/>
            <person name="Sieber C.M.K."/>
            <person name="Emerson J.B."/>
            <person name="Anantharaman K."/>
            <person name="Thomas B.C."/>
            <person name="Malmstrom R."/>
            <person name="Stieglmeier M."/>
            <person name="Klingl A."/>
            <person name="Woyke T."/>
            <person name="Ryan C.M."/>
            <person name="Banfield J.F."/>
        </authorList>
    </citation>
    <scope>NUCLEOTIDE SEQUENCE [LARGE SCALE GENOMIC DNA]</scope>
</reference>
<dbReference type="Proteomes" id="UP000230399">
    <property type="component" value="Unassembled WGS sequence"/>
</dbReference>
<evidence type="ECO:0000313" key="3">
    <source>
        <dbReference type="Proteomes" id="UP000230399"/>
    </source>
</evidence>
<dbReference type="EMBL" id="PEVD01000031">
    <property type="protein sequence ID" value="PIV01188.1"/>
    <property type="molecule type" value="Genomic_DNA"/>
</dbReference>
<gene>
    <name evidence="2" type="ORF">COS55_02380</name>
</gene>
<evidence type="ECO:0000313" key="2">
    <source>
        <dbReference type="EMBL" id="PIV01188.1"/>
    </source>
</evidence>
<sequence>MTKESLFSLLFRRSRLSPPQILPELPKEVTELRPDVHQIYSDHQLLVSHLIANPKKAQAILQEYLDSPEFSHDSQLFGQFISACLFKFNPNPSEAIRIAKEAEPLSLDRGLQRIQTRVLRKLLKTINPTQESASLPEVGQEIARQFMQNNHQLPQSVLNEYRIYIREKTLSQLGLNNTLTAENLDKGKKRQKSPSSPPNSQIPQESGEENQFHYRICYLASKNTDPVPVENAKEFGRLFKSRGLNLSAEEIFARIQRLEGRRPTDIHQQYSIRVAGGPFAGWHEILVGKTGRILFKIETLSDGKYQITFCAGSHEVVYATKRRKPPDRSRSL</sequence>
<name>A0A2M7BDL2_9BACT</name>
<feature type="region of interest" description="Disordered" evidence="1">
    <location>
        <begin position="182"/>
        <end position="208"/>
    </location>
</feature>
<dbReference type="AlphaFoldDB" id="A0A2M7BDL2"/>
<comment type="caution">
    <text evidence="2">The sequence shown here is derived from an EMBL/GenBank/DDBJ whole genome shotgun (WGS) entry which is preliminary data.</text>
</comment>
<accession>A0A2M7BDL2</accession>